<protein>
    <recommendedName>
        <fullName evidence="3">Secreted protein</fullName>
    </recommendedName>
</protein>
<dbReference type="Proteomes" id="UP001492380">
    <property type="component" value="Unassembled WGS sequence"/>
</dbReference>
<sequence length="85" mass="9527">MGWQAAPFTAALPLLVASRVRGARVRRLSKNPHCRRVLSARCGGCALAFLVHLTKRINGRRRRPDAAVGREPNHASASFLWRLYH</sequence>
<evidence type="ECO:0000313" key="2">
    <source>
        <dbReference type="Proteomes" id="UP001492380"/>
    </source>
</evidence>
<comment type="caution">
    <text evidence="1">The sequence shown here is derived from an EMBL/GenBank/DDBJ whole genome shotgun (WGS) entry which is preliminary data.</text>
</comment>
<dbReference type="EMBL" id="JBBWRZ010000001">
    <property type="protein sequence ID" value="KAK8247073.1"/>
    <property type="molecule type" value="Genomic_DNA"/>
</dbReference>
<keyword evidence="2" id="KW-1185">Reference proteome</keyword>
<reference evidence="1 2" key="1">
    <citation type="submission" date="2024-04" db="EMBL/GenBank/DDBJ databases">
        <title>Phyllosticta paracitricarpa is synonymous to the EU quarantine fungus P. citricarpa based on phylogenomic analyses.</title>
        <authorList>
            <consortium name="Lawrence Berkeley National Laboratory"/>
            <person name="Van Ingen-Buijs V.A."/>
            <person name="Van Westerhoven A.C."/>
            <person name="Haridas S."/>
            <person name="Skiadas P."/>
            <person name="Martin F."/>
            <person name="Groenewald J.Z."/>
            <person name="Crous P.W."/>
            <person name="Seidl M.F."/>
        </authorList>
    </citation>
    <scope>NUCLEOTIDE SEQUENCE [LARGE SCALE GENOMIC DNA]</scope>
    <source>
        <strain evidence="1 2">CBS 123374</strain>
    </source>
</reference>
<gene>
    <name evidence="1" type="ORF">HDK90DRAFT_473475</name>
</gene>
<name>A0ABR1Z3X0_9PEZI</name>
<accession>A0ABR1Z3X0</accession>
<evidence type="ECO:0008006" key="3">
    <source>
        <dbReference type="Google" id="ProtNLM"/>
    </source>
</evidence>
<organism evidence="1 2">
    <name type="scientific">Phyllosticta capitalensis</name>
    <dbReference type="NCBI Taxonomy" id="121624"/>
    <lineage>
        <taxon>Eukaryota</taxon>
        <taxon>Fungi</taxon>
        <taxon>Dikarya</taxon>
        <taxon>Ascomycota</taxon>
        <taxon>Pezizomycotina</taxon>
        <taxon>Dothideomycetes</taxon>
        <taxon>Dothideomycetes incertae sedis</taxon>
        <taxon>Botryosphaeriales</taxon>
        <taxon>Phyllostictaceae</taxon>
        <taxon>Phyllosticta</taxon>
    </lineage>
</organism>
<evidence type="ECO:0000313" key="1">
    <source>
        <dbReference type="EMBL" id="KAK8247073.1"/>
    </source>
</evidence>
<proteinExistence type="predicted"/>